<dbReference type="GO" id="GO:0005669">
    <property type="term" value="C:transcription factor TFIID complex"/>
    <property type="evidence" value="ECO:0007669"/>
    <property type="project" value="InterPro"/>
</dbReference>
<protein>
    <recommendedName>
        <fullName evidence="3">Transcription initiation factor TFIID subunit 8</fullName>
    </recommendedName>
</protein>
<dbReference type="InterPro" id="IPR037818">
    <property type="entry name" value="TAF8"/>
</dbReference>
<evidence type="ECO:0000256" key="6">
    <source>
        <dbReference type="ARBA" id="ARBA00023242"/>
    </source>
</evidence>
<evidence type="ECO:0000259" key="9">
    <source>
        <dbReference type="Pfam" id="PF10406"/>
    </source>
</evidence>
<feature type="compositionally biased region" description="Basic and acidic residues" evidence="7">
    <location>
        <begin position="225"/>
        <end position="237"/>
    </location>
</feature>
<dbReference type="GO" id="GO:0046982">
    <property type="term" value="F:protein heterodimerization activity"/>
    <property type="evidence" value="ECO:0007669"/>
    <property type="project" value="InterPro"/>
</dbReference>
<evidence type="ECO:0000256" key="2">
    <source>
        <dbReference type="ARBA" id="ARBA00008767"/>
    </source>
</evidence>
<feature type="compositionally biased region" description="Polar residues" evidence="7">
    <location>
        <begin position="206"/>
        <end position="224"/>
    </location>
</feature>
<sequence>MSYASPSFDVELEKIIAFYLKKNNLQSVPKSALNLFVSSIKQYIFELGMRSKNYGELAMRSIPNLNDVQKGLSSFKVSIRDLEKFYHEAKEDNFGFSLTPSEKVYTEEEKRLFLNKNQEMTSKVLTSSGLKDKSRMLVQEKKPKYVPEFFPGFPSAHTYKSTFSENSGMLKSALSGDWKPLYKNFIGEDMAEDQNIKALKLAGSGPASSTEVAANDAKSGSGTVTEEKKSENTLEKDTKDSELNMLKMRAHFKYLAQSSLEKLYNRTMFPDRDFESGDIFLQETVGVNQLYNNTKGKSVIKPELDSIDVKHKDLAGARVNKKRYFDGYAVENGDQLQYKNAMFEKDEGKSKTDKPVVDSVSLNGEIAPSVTTGVALQSNEVGQISSRDRGFDTEDLFGTDTSFNTNVSLTLMGTSDMNRRLDIISGLKGNKPAEEVSKQVATSSITNIVGAGVSVGIANTSQNDDSVMLDQIPLIKQKSFSKRKMSLEKLESLFPSANYYMSKRLKEQT</sequence>
<comment type="similarity">
    <text evidence="2">Belongs to the TAF8 family.</text>
</comment>
<keyword evidence="4" id="KW-0805">Transcription regulation</keyword>
<feature type="domain" description="Bromodomain associated" evidence="8">
    <location>
        <begin position="12"/>
        <end position="78"/>
    </location>
</feature>
<proteinExistence type="inferred from homology"/>
<keyword evidence="11" id="KW-1185">Reference proteome</keyword>
<evidence type="ECO:0000256" key="5">
    <source>
        <dbReference type="ARBA" id="ARBA00023163"/>
    </source>
</evidence>
<evidence type="ECO:0000256" key="3">
    <source>
        <dbReference type="ARBA" id="ARBA00017307"/>
    </source>
</evidence>
<evidence type="ECO:0000313" key="10">
    <source>
        <dbReference type="EMBL" id="PVV01696.1"/>
    </source>
</evidence>
<name>A0A2T9ZAS0_9FUNG</name>
<evidence type="ECO:0000256" key="7">
    <source>
        <dbReference type="SAM" id="MobiDB-lite"/>
    </source>
</evidence>
<dbReference type="CDD" id="cd00076">
    <property type="entry name" value="HFD_SF"/>
    <property type="match status" value="1"/>
</dbReference>
<dbReference type="STRING" id="133381.A0A2T9ZAS0"/>
<dbReference type="EMBL" id="MBFS01000880">
    <property type="protein sequence ID" value="PVV01696.1"/>
    <property type="molecule type" value="Genomic_DNA"/>
</dbReference>
<evidence type="ECO:0000256" key="1">
    <source>
        <dbReference type="ARBA" id="ARBA00004123"/>
    </source>
</evidence>
<feature type="domain" description="Transcription factor TFIID subunit 8 C-terminal" evidence="9">
    <location>
        <begin position="145"/>
        <end position="165"/>
    </location>
</feature>
<dbReference type="AlphaFoldDB" id="A0A2T9ZAS0"/>
<dbReference type="InterPro" id="IPR019473">
    <property type="entry name" value="TFIID_su8_C"/>
</dbReference>
<feature type="region of interest" description="Disordered" evidence="7">
    <location>
        <begin position="206"/>
        <end position="237"/>
    </location>
</feature>
<comment type="caution">
    <text evidence="10">The sequence shown here is derived from an EMBL/GenBank/DDBJ whole genome shotgun (WGS) entry which is preliminary data.</text>
</comment>
<dbReference type="InterPro" id="IPR006565">
    <property type="entry name" value="BTP"/>
</dbReference>
<dbReference type="InterPro" id="IPR009072">
    <property type="entry name" value="Histone-fold"/>
</dbReference>
<dbReference type="Proteomes" id="UP000245609">
    <property type="component" value="Unassembled WGS sequence"/>
</dbReference>
<reference evidence="10 11" key="1">
    <citation type="journal article" date="2018" name="MBio">
        <title>Comparative Genomics Reveals the Core Gene Toolbox for the Fungus-Insect Symbiosis.</title>
        <authorList>
            <person name="Wang Y."/>
            <person name="Stata M."/>
            <person name="Wang W."/>
            <person name="Stajich J.E."/>
            <person name="White M.M."/>
            <person name="Moncalvo J.M."/>
        </authorList>
    </citation>
    <scope>NUCLEOTIDE SEQUENCE [LARGE SCALE GENOMIC DNA]</scope>
    <source>
        <strain evidence="10 11">SC-DP-2</strain>
    </source>
</reference>
<evidence type="ECO:0000313" key="11">
    <source>
        <dbReference type="Proteomes" id="UP000245609"/>
    </source>
</evidence>
<dbReference type="Pfam" id="PF07524">
    <property type="entry name" value="Bromo_TP"/>
    <property type="match status" value="1"/>
</dbReference>
<dbReference type="GO" id="GO:0006367">
    <property type="term" value="P:transcription initiation at RNA polymerase II promoter"/>
    <property type="evidence" value="ECO:0007669"/>
    <property type="project" value="TreeGrafter"/>
</dbReference>
<dbReference type="Gene3D" id="1.10.20.10">
    <property type="entry name" value="Histone, subunit A"/>
    <property type="match status" value="1"/>
</dbReference>
<organism evidence="10 11">
    <name type="scientific">Smittium megazygosporum</name>
    <dbReference type="NCBI Taxonomy" id="133381"/>
    <lineage>
        <taxon>Eukaryota</taxon>
        <taxon>Fungi</taxon>
        <taxon>Fungi incertae sedis</taxon>
        <taxon>Zoopagomycota</taxon>
        <taxon>Kickxellomycotina</taxon>
        <taxon>Harpellomycetes</taxon>
        <taxon>Harpellales</taxon>
        <taxon>Legeriomycetaceae</taxon>
        <taxon>Smittium</taxon>
    </lineage>
</organism>
<evidence type="ECO:0000259" key="8">
    <source>
        <dbReference type="Pfam" id="PF07524"/>
    </source>
</evidence>
<dbReference type="PANTHER" id="PTHR46469:SF1">
    <property type="entry name" value="TRANSCRIPTION INITIATION FACTOR TFIID SUBUNIT 8"/>
    <property type="match status" value="1"/>
</dbReference>
<accession>A0A2T9ZAS0</accession>
<dbReference type="Pfam" id="PF10406">
    <property type="entry name" value="TAF8_C"/>
    <property type="match status" value="1"/>
</dbReference>
<evidence type="ECO:0000256" key="4">
    <source>
        <dbReference type="ARBA" id="ARBA00023015"/>
    </source>
</evidence>
<keyword evidence="6" id="KW-0539">Nucleus</keyword>
<gene>
    <name evidence="10" type="ORF">BB560_003872</name>
</gene>
<dbReference type="OrthoDB" id="2193813at2759"/>
<keyword evidence="5" id="KW-0804">Transcription</keyword>
<dbReference type="PANTHER" id="PTHR46469">
    <property type="entry name" value="TRANSCRIPTION INITIATION FACTOR TFIID SUBUNIT 8"/>
    <property type="match status" value="1"/>
</dbReference>
<comment type="subcellular location">
    <subcellularLocation>
        <location evidence="1">Nucleus</location>
    </subcellularLocation>
</comment>